<feature type="compositionally biased region" description="Polar residues" evidence="5">
    <location>
        <begin position="186"/>
        <end position="195"/>
    </location>
</feature>
<feature type="compositionally biased region" description="Polar residues" evidence="5">
    <location>
        <begin position="213"/>
        <end position="224"/>
    </location>
</feature>
<feature type="compositionally biased region" description="Polar residues" evidence="5">
    <location>
        <begin position="276"/>
        <end position="285"/>
    </location>
</feature>
<comment type="similarity">
    <text evidence="1">Belongs to the SEC3 family.</text>
</comment>
<dbReference type="AlphaFoldDB" id="A0A8H5H1T9"/>
<evidence type="ECO:0000259" key="6">
    <source>
        <dbReference type="SMART" id="SM01313"/>
    </source>
</evidence>
<dbReference type="OrthoDB" id="27109at2759"/>
<evidence type="ECO:0000256" key="4">
    <source>
        <dbReference type="ARBA" id="ARBA00023054"/>
    </source>
</evidence>
<dbReference type="Pfam" id="PF20654">
    <property type="entry name" value="Sec3_C-term"/>
    <property type="match status" value="1"/>
</dbReference>
<evidence type="ECO:0000313" key="8">
    <source>
        <dbReference type="Proteomes" id="UP000559256"/>
    </source>
</evidence>
<evidence type="ECO:0000256" key="3">
    <source>
        <dbReference type="ARBA" id="ARBA00022483"/>
    </source>
</evidence>
<sequence length="1117" mass="123777">MSASNQDSRNNCLPLLQTNNARESSNLFFSRRNAAGNLEETYVSHLKIWEDPGPEGGGRKPRYILLSQSINGNGFIHKSKLNNNGTYSVGKTWRLPELRAVSVTGPMSFNMSLSRTYRWQTENAQDQETFIRALVQLFQTVTGGAPLRVEGLSNGDNVQSGRQRIQNDYMRSSQSASPNGASSSNLGVSPQKRTPSPTPVTQTRSSVRSTSPNGAPSYNMQSLGASTRRLPSPSPRPSSPAETSRSDATVTNRSRPRPPSPARSTTSTASRRRPSNADSSRNMNGSIPVPLPPALKSSSSQSSSQTLDNLSVIPPSESSSQKSRPPSPSTRTRKPPVRTATGLSTTDPSRRDQNARISFFDPANQMTIDRLISGSGDLDGEEENAQATMTIVEEMIEGYEWASDDIISRRAPRGAADLIEARLLDELTALEKANIHSFLESDDRINTVLKFMDDAMAELDTIGSLVSTYKIHLNAVSDDISFIQSQNRGLQVQTQNQRALLAELENLVQTVQVDSETLIILTQESLEKSPSIQRLEEAAAELYKALLAGRDMDMAATMERLQEYKTHNSQFCKRIFDFLSIMFTAQSKLLLGDSDGLTKSDKNRRPTIIPHTEWEAYLGRYSGLMLYLKEMDEGVYGKLCAAYFSAASILHGAQVKALLSAYLSFIKKPSEDGQGENLSNTTPTMSKASSGMKRAGTIIRSPLEGRNKDKDKGSDGDMRASEVFALILDQIAPMIYREDDFLADFLQINDVALSFADYMGLDNYFRRQAARSTGLSAATMKLVRGALELIFGFVPSELKSWLDAALVRDNMEIIGLIASLERFLADAEDRSNNILLDMLGRQHTRLKGLFDRHVNEQIQAVEQTKLTSKKRNGVAPFIKRFPFYISRVEAQLLSADGLEIRMSVDAAYERIVDTMFESLKQMAKMDGEGEDKGQLNYHVIVTENMHHFVAETSEMEIGSVASFVKKAEAIYEENVTAYVKIVLRRPFSKIIDFFEGVERLLKTTAASEIASNANYNRSALKKVVKEYNAKDVRKHIDSLFKRVEKHFTEERAAGDEGKGLAPGTVMVDVWKACQDELIRITKLFSKTIAQCYPDAGVSLEYSVGDVESSFKRHTIGS</sequence>
<protein>
    <recommendedName>
        <fullName evidence="6">Exocyst complex component Sec3 PIP2-binding N-terminal domain-containing protein</fullName>
    </recommendedName>
</protein>
<accession>A0A8H5H1T9</accession>
<dbReference type="EMBL" id="JAACJM010000001">
    <property type="protein sequence ID" value="KAF5375148.1"/>
    <property type="molecule type" value="Genomic_DNA"/>
</dbReference>
<comment type="caution">
    <text evidence="7">The sequence shown here is derived from an EMBL/GenBank/DDBJ whole genome shotgun (WGS) entry which is preliminary data.</text>
</comment>
<name>A0A8H5H1T9_9AGAR</name>
<dbReference type="InterPro" id="IPR028258">
    <property type="entry name" value="Sec3-PIP2_bind"/>
</dbReference>
<organism evidence="7 8">
    <name type="scientific">Tetrapyrgos nigripes</name>
    <dbReference type="NCBI Taxonomy" id="182062"/>
    <lineage>
        <taxon>Eukaryota</taxon>
        <taxon>Fungi</taxon>
        <taxon>Dikarya</taxon>
        <taxon>Basidiomycota</taxon>
        <taxon>Agaricomycotina</taxon>
        <taxon>Agaricomycetes</taxon>
        <taxon>Agaricomycetidae</taxon>
        <taxon>Agaricales</taxon>
        <taxon>Marasmiineae</taxon>
        <taxon>Marasmiaceae</taxon>
        <taxon>Tetrapyrgos</taxon>
    </lineage>
</organism>
<dbReference type="GO" id="GO:0005886">
    <property type="term" value="C:plasma membrane"/>
    <property type="evidence" value="ECO:0007669"/>
    <property type="project" value="TreeGrafter"/>
</dbReference>
<evidence type="ECO:0000256" key="1">
    <source>
        <dbReference type="ARBA" id="ARBA00006518"/>
    </source>
</evidence>
<dbReference type="Pfam" id="PF15277">
    <property type="entry name" value="Sec3-PIP2_bind"/>
    <property type="match status" value="1"/>
</dbReference>
<dbReference type="Proteomes" id="UP000559256">
    <property type="component" value="Unassembled WGS sequence"/>
</dbReference>
<evidence type="ECO:0000313" key="7">
    <source>
        <dbReference type="EMBL" id="KAF5375148.1"/>
    </source>
</evidence>
<feature type="compositionally biased region" description="Low complexity" evidence="5">
    <location>
        <begin position="199"/>
        <end position="212"/>
    </location>
</feature>
<dbReference type="InterPro" id="IPR048628">
    <property type="entry name" value="Sec3_C"/>
</dbReference>
<dbReference type="GO" id="GO:0006887">
    <property type="term" value="P:exocytosis"/>
    <property type="evidence" value="ECO:0007669"/>
    <property type="project" value="UniProtKB-KW"/>
</dbReference>
<dbReference type="Pfam" id="PF09763">
    <property type="entry name" value="Sec3_CC"/>
    <property type="match status" value="1"/>
</dbReference>
<dbReference type="CDD" id="cd13315">
    <property type="entry name" value="PH_Sec3"/>
    <property type="match status" value="1"/>
</dbReference>
<proteinExistence type="inferred from homology"/>
<gene>
    <name evidence="7" type="ORF">D9758_000450</name>
</gene>
<evidence type="ECO:0000256" key="2">
    <source>
        <dbReference type="ARBA" id="ARBA00022448"/>
    </source>
</evidence>
<keyword evidence="4" id="KW-0175">Coiled coil</keyword>
<dbReference type="GO" id="GO:0006893">
    <property type="term" value="P:Golgi to plasma membrane transport"/>
    <property type="evidence" value="ECO:0007669"/>
    <property type="project" value="TreeGrafter"/>
</dbReference>
<dbReference type="GO" id="GO:0000145">
    <property type="term" value="C:exocyst"/>
    <property type="evidence" value="ECO:0007669"/>
    <property type="project" value="InterPro"/>
</dbReference>
<feature type="region of interest" description="Disordered" evidence="5">
    <location>
        <begin position="169"/>
        <end position="354"/>
    </location>
</feature>
<feature type="compositionally biased region" description="Low complexity" evidence="5">
    <location>
        <begin position="314"/>
        <end position="324"/>
    </location>
</feature>
<evidence type="ECO:0000256" key="5">
    <source>
        <dbReference type="SAM" id="MobiDB-lite"/>
    </source>
</evidence>
<dbReference type="PANTHER" id="PTHR16092">
    <property type="entry name" value="SEC3/SYNTAXIN-RELATED"/>
    <property type="match status" value="1"/>
</dbReference>
<reference evidence="7 8" key="1">
    <citation type="journal article" date="2020" name="ISME J.">
        <title>Uncovering the hidden diversity of litter-decomposition mechanisms in mushroom-forming fungi.</title>
        <authorList>
            <person name="Floudas D."/>
            <person name="Bentzer J."/>
            <person name="Ahren D."/>
            <person name="Johansson T."/>
            <person name="Persson P."/>
            <person name="Tunlid A."/>
        </authorList>
    </citation>
    <scope>NUCLEOTIDE SEQUENCE [LARGE SCALE GENOMIC DNA]</scope>
    <source>
        <strain evidence="7 8">CBS 291.85</strain>
    </source>
</reference>
<feature type="domain" description="Exocyst complex component Sec3 PIP2-binding N-terminal" evidence="6">
    <location>
        <begin position="57"/>
        <end position="141"/>
    </location>
</feature>
<keyword evidence="2" id="KW-0813">Transport</keyword>
<dbReference type="Gene3D" id="2.30.29.90">
    <property type="match status" value="1"/>
</dbReference>
<keyword evidence="3" id="KW-0268">Exocytosis</keyword>
<feature type="compositionally biased region" description="Low complexity" evidence="5">
    <location>
        <begin position="172"/>
        <end position="185"/>
    </location>
</feature>
<feature type="region of interest" description="Disordered" evidence="5">
    <location>
        <begin position="671"/>
        <end position="693"/>
    </location>
</feature>
<feature type="compositionally biased region" description="Polar residues" evidence="5">
    <location>
        <begin position="676"/>
        <end position="689"/>
    </location>
</feature>
<dbReference type="InterPro" id="IPR019160">
    <property type="entry name" value="Sec3_CC"/>
</dbReference>
<dbReference type="PANTHER" id="PTHR16092:SF14">
    <property type="entry name" value="EXOCYST COMPLEX COMPONENT 1 ISOFORM X1"/>
    <property type="match status" value="1"/>
</dbReference>
<dbReference type="SMART" id="SM01313">
    <property type="entry name" value="Sec3-PIP2_bind"/>
    <property type="match status" value="1"/>
</dbReference>
<keyword evidence="8" id="KW-1185">Reference proteome</keyword>
<dbReference type="GO" id="GO:0005546">
    <property type="term" value="F:phosphatidylinositol-4,5-bisphosphate binding"/>
    <property type="evidence" value="ECO:0007669"/>
    <property type="project" value="TreeGrafter"/>
</dbReference>